<dbReference type="PROSITE" id="PS51038">
    <property type="entry name" value="BAH"/>
    <property type="match status" value="1"/>
</dbReference>
<evidence type="ECO:0000313" key="4">
    <source>
        <dbReference type="Proteomes" id="UP000698800"/>
    </source>
</evidence>
<dbReference type="AlphaFoldDB" id="A0A9P8I3W0"/>
<proteinExistence type="predicted"/>
<dbReference type="InterPro" id="IPR001025">
    <property type="entry name" value="BAH_dom"/>
</dbReference>
<reference evidence="3" key="1">
    <citation type="submission" date="2021-03" db="EMBL/GenBank/DDBJ databases">
        <title>Comparative genomics and phylogenomic investigation of the class Geoglossomycetes provide insights into ecological specialization and systematics.</title>
        <authorList>
            <person name="Melie T."/>
            <person name="Pirro S."/>
            <person name="Miller A.N."/>
            <person name="Quandt A."/>
        </authorList>
    </citation>
    <scope>NUCLEOTIDE SEQUENCE</scope>
    <source>
        <strain evidence="3">GBOQ0MN5Z8</strain>
    </source>
</reference>
<feature type="region of interest" description="Disordered" evidence="1">
    <location>
        <begin position="1"/>
        <end position="20"/>
    </location>
</feature>
<dbReference type="SUPFAM" id="SSF57903">
    <property type="entry name" value="FYVE/PHD zinc finger"/>
    <property type="match status" value="1"/>
</dbReference>
<dbReference type="InterPro" id="IPR013083">
    <property type="entry name" value="Znf_RING/FYVE/PHD"/>
</dbReference>
<dbReference type="InterPro" id="IPR011011">
    <property type="entry name" value="Znf_FYVE_PHD"/>
</dbReference>
<evidence type="ECO:0000256" key="1">
    <source>
        <dbReference type="SAM" id="MobiDB-lite"/>
    </source>
</evidence>
<dbReference type="SMART" id="SM00439">
    <property type="entry name" value="BAH"/>
    <property type="match status" value="1"/>
</dbReference>
<dbReference type="Proteomes" id="UP000698800">
    <property type="component" value="Unassembled WGS sequence"/>
</dbReference>
<feature type="domain" description="BAH" evidence="2">
    <location>
        <begin position="97"/>
        <end position="220"/>
    </location>
</feature>
<dbReference type="Gene3D" id="3.30.40.10">
    <property type="entry name" value="Zinc/RING finger domain, C3HC4 (zinc finger)"/>
    <property type="match status" value="1"/>
</dbReference>
<dbReference type="OrthoDB" id="10259622at2759"/>
<protein>
    <recommendedName>
        <fullName evidence="2">BAH domain-containing protein</fullName>
    </recommendedName>
</protein>
<dbReference type="GO" id="GO:0003682">
    <property type="term" value="F:chromatin binding"/>
    <property type="evidence" value="ECO:0007669"/>
    <property type="project" value="InterPro"/>
</dbReference>
<evidence type="ECO:0000313" key="3">
    <source>
        <dbReference type="EMBL" id="KAH0535917.1"/>
    </source>
</evidence>
<name>A0A9P8I3W0_9PEZI</name>
<dbReference type="EMBL" id="JAGHQL010000256">
    <property type="protein sequence ID" value="KAH0535917.1"/>
    <property type="molecule type" value="Genomic_DNA"/>
</dbReference>
<feature type="compositionally biased region" description="Basic residues" evidence="1">
    <location>
        <begin position="37"/>
        <end position="47"/>
    </location>
</feature>
<dbReference type="Gene3D" id="2.30.30.490">
    <property type="match status" value="1"/>
</dbReference>
<dbReference type="CDD" id="cd04370">
    <property type="entry name" value="BAH"/>
    <property type="match status" value="1"/>
</dbReference>
<organism evidence="3 4">
    <name type="scientific">Glutinoglossum americanum</name>
    <dbReference type="NCBI Taxonomy" id="1670608"/>
    <lineage>
        <taxon>Eukaryota</taxon>
        <taxon>Fungi</taxon>
        <taxon>Dikarya</taxon>
        <taxon>Ascomycota</taxon>
        <taxon>Pezizomycotina</taxon>
        <taxon>Geoglossomycetes</taxon>
        <taxon>Geoglossales</taxon>
        <taxon>Geoglossaceae</taxon>
        <taxon>Glutinoglossum</taxon>
    </lineage>
</organism>
<comment type="caution">
    <text evidence="3">The sequence shown here is derived from an EMBL/GenBank/DDBJ whole genome shotgun (WGS) entry which is preliminary data.</text>
</comment>
<sequence length="408" mass="45221">MGVTKRSSVSGRGGSSSSARSGLDLAVVPFTVEHKGKLQRAKKRRSSTKFAPRRGSAASVSQNQSYSDELLPLPVVVRPRDKWEALKQRSIFMINDELFRVGQNVFINHSNITQGTDLSETDLHNFWAAEVVEIRANDAQHVYLRIAWYYWPEELSGGRKYYHGSKELIASNHMEIIHATTVAGRASISRWQENDGSEELDGFFWRQRLDVMTKKLTPVQEYCICGRAHNPDKMMIGCSNPSCRKWLHSECIVEQTLRGICGSGIRPRISIPATPASTASPTLITANGELMSPSPSPTKYDLEDARSLILPPRSTIPVTLTPNPLPSVSNNIPAGEPMAPVMNPNIEGLIKNGEQGLRIIVTDFSRKKIMEDGSVVMGDADNQGEVAEEEGVTWEEKVYCLACRAEIL</sequence>
<dbReference type="Pfam" id="PF01426">
    <property type="entry name" value="BAH"/>
    <property type="match status" value="1"/>
</dbReference>
<feature type="region of interest" description="Disordered" evidence="1">
    <location>
        <begin position="36"/>
        <end position="63"/>
    </location>
</feature>
<accession>A0A9P8I3W0</accession>
<dbReference type="PANTHER" id="PTHR46364">
    <property type="entry name" value="OS08G0421900 PROTEIN"/>
    <property type="match status" value="1"/>
</dbReference>
<dbReference type="InterPro" id="IPR043151">
    <property type="entry name" value="BAH_sf"/>
</dbReference>
<gene>
    <name evidence="3" type="ORF">FGG08_007176</name>
</gene>
<keyword evidence="4" id="KW-1185">Reference proteome</keyword>
<evidence type="ECO:0000259" key="2">
    <source>
        <dbReference type="PROSITE" id="PS51038"/>
    </source>
</evidence>